<organism evidence="2 3">
    <name type="scientific">Planotetraspora mira</name>
    <dbReference type="NCBI Taxonomy" id="58121"/>
    <lineage>
        <taxon>Bacteria</taxon>
        <taxon>Bacillati</taxon>
        <taxon>Actinomycetota</taxon>
        <taxon>Actinomycetes</taxon>
        <taxon>Streptosporangiales</taxon>
        <taxon>Streptosporangiaceae</taxon>
        <taxon>Planotetraspora</taxon>
    </lineage>
</organism>
<dbReference type="RefSeq" id="WP_203958313.1">
    <property type="nucleotide sequence ID" value="NZ_BOOO01000051.1"/>
</dbReference>
<dbReference type="AlphaFoldDB" id="A0A8J3TXU5"/>
<accession>A0A8J3TXU5</accession>
<reference evidence="2 3" key="1">
    <citation type="submission" date="2021-01" db="EMBL/GenBank/DDBJ databases">
        <title>Whole genome shotgun sequence of Planotetraspora mira NBRC 15435.</title>
        <authorList>
            <person name="Komaki H."/>
            <person name="Tamura T."/>
        </authorList>
    </citation>
    <scope>NUCLEOTIDE SEQUENCE [LARGE SCALE GENOMIC DNA]</scope>
    <source>
        <strain evidence="2 3">NBRC 15435</strain>
    </source>
</reference>
<evidence type="ECO:0000313" key="2">
    <source>
        <dbReference type="EMBL" id="GII34524.1"/>
    </source>
</evidence>
<name>A0A8J3TXU5_9ACTN</name>
<dbReference type="Proteomes" id="UP000650628">
    <property type="component" value="Unassembled WGS sequence"/>
</dbReference>
<sequence length="209" mass="22486">MKDECKVAAAVIAGYYLGRHHKLRLAATLAMAMLAKRLKAGGVGGLLQQGTKLLGGASPELGKITERVRGDLLEIGKAAAVNATSKQIDSLSDRLHQRAESLRTATAAAGQAGEQAGAVAGEAAGRAGEAAGRVGEVAGKVGSRIPKQRAKSPTRPEPEEDFENEYEDEYEDDETPYDDEYEEPEETEPEEKPRRRPQRPAKPVTRARR</sequence>
<evidence type="ECO:0000313" key="3">
    <source>
        <dbReference type="Proteomes" id="UP000650628"/>
    </source>
</evidence>
<protein>
    <recommendedName>
        <fullName evidence="4">Histone protein</fullName>
    </recommendedName>
</protein>
<evidence type="ECO:0000256" key="1">
    <source>
        <dbReference type="SAM" id="MobiDB-lite"/>
    </source>
</evidence>
<comment type="caution">
    <text evidence="2">The sequence shown here is derived from an EMBL/GenBank/DDBJ whole genome shotgun (WGS) entry which is preliminary data.</text>
</comment>
<evidence type="ECO:0008006" key="4">
    <source>
        <dbReference type="Google" id="ProtNLM"/>
    </source>
</evidence>
<dbReference type="EMBL" id="BOOO01000051">
    <property type="protein sequence ID" value="GII34524.1"/>
    <property type="molecule type" value="Genomic_DNA"/>
</dbReference>
<keyword evidence="3" id="KW-1185">Reference proteome</keyword>
<feature type="region of interest" description="Disordered" evidence="1">
    <location>
        <begin position="138"/>
        <end position="209"/>
    </location>
</feature>
<proteinExistence type="predicted"/>
<feature type="compositionally biased region" description="Basic residues" evidence="1">
    <location>
        <begin position="194"/>
        <end position="209"/>
    </location>
</feature>
<feature type="compositionally biased region" description="Acidic residues" evidence="1">
    <location>
        <begin position="158"/>
        <end position="189"/>
    </location>
</feature>
<gene>
    <name evidence="2" type="ORF">Pmi06nite_79660</name>
</gene>